<keyword evidence="1" id="KW-0812">Transmembrane</keyword>
<accession>A0ABS4GLP2</accession>
<dbReference type="InterPro" id="IPR019283">
    <property type="entry name" value="DUF2330"/>
</dbReference>
<feature type="transmembrane region" description="Helical" evidence="1">
    <location>
        <begin position="315"/>
        <end position="334"/>
    </location>
</feature>
<reference evidence="3 4" key="1">
    <citation type="submission" date="2021-03" db="EMBL/GenBank/DDBJ databases">
        <title>Genomic Encyclopedia of Type Strains, Phase IV (KMG-IV): sequencing the most valuable type-strain genomes for metagenomic binning, comparative biology and taxonomic classification.</title>
        <authorList>
            <person name="Goeker M."/>
        </authorList>
    </citation>
    <scope>NUCLEOTIDE SEQUENCE [LARGE SCALE GENOMIC DNA]</scope>
    <source>
        <strain evidence="3 4">DSM 24738</strain>
    </source>
</reference>
<organism evidence="3 4">
    <name type="scientific">Ammoniphilus resinae</name>
    <dbReference type="NCBI Taxonomy" id="861532"/>
    <lineage>
        <taxon>Bacteria</taxon>
        <taxon>Bacillati</taxon>
        <taxon>Bacillota</taxon>
        <taxon>Bacilli</taxon>
        <taxon>Bacillales</taxon>
        <taxon>Paenibacillaceae</taxon>
        <taxon>Aneurinibacillus group</taxon>
        <taxon>Ammoniphilus</taxon>
    </lineage>
</organism>
<gene>
    <name evidence="3" type="ORF">J2Z37_001182</name>
</gene>
<dbReference type="RefSeq" id="WP_209809267.1">
    <property type="nucleotide sequence ID" value="NZ_JAGGKT010000002.1"/>
</dbReference>
<sequence length="426" mass="48077">MKIWMGIFISFFIWANQAVACGVLVSDSETNVRSEHMLAALYWDQSNRSEILAVKMSYQVNEGKVNSFGWVMPFPSPPKIEEASWALFESLGRVTEYKKNLKEKASLPRFPGTTGNKEGSPAGSGVSVIQEKQVGIYRTVTIQAKDTQSLKVWAKENKFTLPWVDSLVIENYIQKGWYFVLMDVENVGEQKEEGEIKPVEFTFKTEKPVYPIQIAAFNREGGLSPQKTIPLTLYLIGKERLAPDSTFRTLLTQRYGGELIKQETVNRTLAGGKSDIYVSKWDGILQADQIQDDLMVVEDSNLKDVGSGKMTVMDYLSLLGTLLFGGTMFLFLIPQFMLAALFENPWLGKLLPVMISLLGFIWITAKFSFIRAVQTFLVLHAVGAFLLMLYYKDESLLMISQFVIVGGIFGGFIFEWYRRGNLNNGK</sequence>
<keyword evidence="2" id="KW-0732">Signal</keyword>
<proteinExistence type="predicted"/>
<keyword evidence="4" id="KW-1185">Reference proteome</keyword>
<dbReference type="Pfam" id="PF10092">
    <property type="entry name" value="DUF2330"/>
    <property type="match status" value="1"/>
</dbReference>
<feature type="signal peptide" evidence="2">
    <location>
        <begin position="1"/>
        <end position="20"/>
    </location>
</feature>
<dbReference type="Proteomes" id="UP001519343">
    <property type="component" value="Unassembled WGS sequence"/>
</dbReference>
<dbReference type="EMBL" id="JAGGKT010000002">
    <property type="protein sequence ID" value="MBP1931185.1"/>
    <property type="molecule type" value="Genomic_DNA"/>
</dbReference>
<keyword evidence="1" id="KW-0472">Membrane</keyword>
<feature type="transmembrane region" description="Helical" evidence="1">
    <location>
        <begin position="346"/>
        <end position="363"/>
    </location>
</feature>
<protein>
    <recommendedName>
        <fullName evidence="5">DUF2330 domain-containing protein</fullName>
    </recommendedName>
</protein>
<name>A0ABS4GLP2_9BACL</name>
<evidence type="ECO:0000256" key="1">
    <source>
        <dbReference type="SAM" id="Phobius"/>
    </source>
</evidence>
<feature type="transmembrane region" description="Helical" evidence="1">
    <location>
        <begin position="396"/>
        <end position="417"/>
    </location>
</feature>
<keyword evidence="1" id="KW-1133">Transmembrane helix</keyword>
<feature type="chain" id="PRO_5045913725" description="DUF2330 domain-containing protein" evidence="2">
    <location>
        <begin position="21"/>
        <end position="426"/>
    </location>
</feature>
<evidence type="ECO:0008006" key="5">
    <source>
        <dbReference type="Google" id="ProtNLM"/>
    </source>
</evidence>
<evidence type="ECO:0000313" key="3">
    <source>
        <dbReference type="EMBL" id="MBP1931185.1"/>
    </source>
</evidence>
<feature type="transmembrane region" description="Helical" evidence="1">
    <location>
        <begin position="369"/>
        <end position="389"/>
    </location>
</feature>
<comment type="caution">
    <text evidence="3">The sequence shown here is derived from an EMBL/GenBank/DDBJ whole genome shotgun (WGS) entry which is preliminary data.</text>
</comment>
<evidence type="ECO:0000313" key="4">
    <source>
        <dbReference type="Proteomes" id="UP001519343"/>
    </source>
</evidence>
<evidence type="ECO:0000256" key="2">
    <source>
        <dbReference type="SAM" id="SignalP"/>
    </source>
</evidence>